<dbReference type="AlphaFoldDB" id="A0A495J5F7"/>
<keyword evidence="2" id="KW-1185">Reference proteome</keyword>
<proteinExistence type="predicted"/>
<comment type="caution">
    <text evidence="1">The sequence shown here is derived from an EMBL/GenBank/DDBJ whole genome shotgun (WGS) entry which is preliminary data.</text>
</comment>
<dbReference type="EMBL" id="RBKU01000001">
    <property type="protein sequence ID" value="RKR83852.1"/>
    <property type="molecule type" value="Genomic_DNA"/>
</dbReference>
<reference evidence="1 2" key="1">
    <citation type="submission" date="2018-10" db="EMBL/GenBank/DDBJ databases">
        <title>Genomic Encyclopedia of Archaeal and Bacterial Type Strains, Phase II (KMG-II): from individual species to whole genera.</title>
        <authorList>
            <person name="Goeker M."/>
        </authorList>
    </citation>
    <scope>NUCLEOTIDE SEQUENCE [LARGE SCALE GENOMIC DNA]</scope>
    <source>
        <strain evidence="1 2">DSM 18602</strain>
    </source>
</reference>
<accession>A0A495J5F7</accession>
<evidence type="ECO:0000313" key="2">
    <source>
        <dbReference type="Proteomes" id="UP000268007"/>
    </source>
</evidence>
<gene>
    <name evidence="1" type="ORF">BDD43_4067</name>
</gene>
<name>A0A495J5F7_9SPHI</name>
<dbReference type="Proteomes" id="UP000268007">
    <property type="component" value="Unassembled WGS sequence"/>
</dbReference>
<sequence length="50" mass="5955">MSIKPKKIIYFNWKLLSRLWLMKSLRYLILHKATNHRLADTNSSSYCSAL</sequence>
<evidence type="ECO:0000313" key="1">
    <source>
        <dbReference type="EMBL" id="RKR83852.1"/>
    </source>
</evidence>
<organism evidence="1 2">
    <name type="scientific">Mucilaginibacter gracilis</name>
    <dbReference type="NCBI Taxonomy" id="423350"/>
    <lineage>
        <taxon>Bacteria</taxon>
        <taxon>Pseudomonadati</taxon>
        <taxon>Bacteroidota</taxon>
        <taxon>Sphingobacteriia</taxon>
        <taxon>Sphingobacteriales</taxon>
        <taxon>Sphingobacteriaceae</taxon>
        <taxon>Mucilaginibacter</taxon>
    </lineage>
</organism>
<protein>
    <submittedName>
        <fullName evidence="1">Uncharacterized protein</fullName>
    </submittedName>
</protein>